<comment type="caution">
    <text evidence="1">The sequence shown here is derived from an EMBL/GenBank/DDBJ whole genome shotgun (WGS) entry which is preliminary data.</text>
</comment>
<dbReference type="Proteomes" id="UP000028981">
    <property type="component" value="Unassembled WGS sequence"/>
</dbReference>
<evidence type="ECO:0000313" key="1">
    <source>
        <dbReference type="EMBL" id="KFL30769.1"/>
    </source>
</evidence>
<gene>
    <name evidence="1" type="ORF">JP75_12265</name>
</gene>
<dbReference type="AlphaFoldDB" id="A0A087M1L6"/>
<proteinExistence type="predicted"/>
<organism evidence="1 2">
    <name type="scientific">Devosia riboflavina</name>
    <dbReference type="NCBI Taxonomy" id="46914"/>
    <lineage>
        <taxon>Bacteria</taxon>
        <taxon>Pseudomonadati</taxon>
        <taxon>Pseudomonadota</taxon>
        <taxon>Alphaproteobacteria</taxon>
        <taxon>Hyphomicrobiales</taxon>
        <taxon>Devosiaceae</taxon>
        <taxon>Devosia</taxon>
    </lineage>
</organism>
<reference evidence="1 2" key="1">
    <citation type="submission" date="2014-08" db="EMBL/GenBank/DDBJ databases">
        <authorList>
            <person name="Hassan Y.I."/>
            <person name="Lepp D."/>
            <person name="Zhou T."/>
        </authorList>
    </citation>
    <scope>NUCLEOTIDE SEQUENCE [LARGE SCALE GENOMIC DNA]</scope>
    <source>
        <strain evidence="1 2">IFO13584</strain>
    </source>
</reference>
<accession>A0A087M1L6</accession>
<sequence length="135" mass="14387">MSLAALPTFAQDVNEIEGIYTGSGEGDLTLDLTHIEDDRYAISINTVVPIQEEFMGCAGGIDGEVLLSKKGGNFFVENEMYEPGDESPLNQRYCEIGIVFDGAGSVTLEERNGCLEYHGASCGFSGTLVHDAAGI</sequence>
<protein>
    <submittedName>
        <fullName evidence="1">Uncharacterized protein</fullName>
    </submittedName>
</protein>
<dbReference type="EMBL" id="JQGC01000010">
    <property type="protein sequence ID" value="KFL30769.1"/>
    <property type="molecule type" value="Genomic_DNA"/>
</dbReference>
<name>A0A087M1L6_9HYPH</name>
<keyword evidence="2" id="KW-1185">Reference proteome</keyword>
<evidence type="ECO:0000313" key="2">
    <source>
        <dbReference type="Proteomes" id="UP000028981"/>
    </source>
</evidence>